<dbReference type="SUPFAM" id="SSF54626">
    <property type="entry name" value="Chalcone isomerase"/>
    <property type="match status" value="1"/>
</dbReference>
<feature type="signal peptide" evidence="1">
    <location>
        <begin position="1"/>
        <end position="19"/>
    </location>
</feature>
<dbReference type="EMBL" id="JACHEO010000009">
    <property type="protein sequence ID" value="MBB5348124.1"/>
    <property type="molecule type" value="Genomic_DNA"/>
</dbReference>
<reference evidence="3 4" key="1">
    <citation type="submission" date="2020-08" db="EMBL/GenBank/DDBJ databases">
        <title>Genomic Encyclopedia of Type Strains, Phase IV (KMG-IV): sequencing the most valuable type-strain genomes for metagenomic binning, comparative biology and taxonomic classification.</title>
        <authorList>
            <person name="Goeker M."/>
        </authorList>
    </citation>
    <scope>NUCLEOTIDE SEQUENCE [LARGE SCALE GENOMIC DNA]</scope>
    <source>
        <strain evidence="3 4">DSM 28570</strain>
    </source>
</reference>
<dbReference type="PANTHER" id="PTHR47698">
    <property type="entry name" value="FATTY-ACID-BINDING PROTEIN 3, CHLOROPLASTIC"/>
    <property type="match status" value="1"/>
</dbReference>
<evidence type="ECO:0000259" key="2">
    <source>
        <dbReference type="Pfam" id="PF16036"/>
    </source>
</evidence>
<proteinExistence type="predicted"/>
<comment type="caution">
    <text evidence="3">The sequence shown here is derived from an EMBL/GenBank/DDBJ whole genome shotgun (WGS) entry which is preliminary data.</text>
</comment>
<dbReference type="RefSeq" id="WP_183350563.1">
    <property type="nucleotide sequence ID" value="NZ_JACHEO010000009.1"/>
</dbReference>
<evidence type="ECO:0000313" key="4">
    <source>
        <dbReference type="Proteomes" id="UP000539642"/>
    </source>
</evidence>
<evidence type="ECO:0000313" key="3">
    <source>
        <dbReference type="EMBL" id="MBB5348124.1"/>
    </source>
</evidence>
<dbReference type="InterPro" id="IPR036298">
    <property type="entry name" value="Chalcone_isomerase_sf"/>
</dbReference>
<keyword evidence="4" id="KW-1185">Reference proteome</keyword>
<evidence type="ECO:0000256" key="1">
    <source>
        <dbReference type="SAM" id="SignalP"/>
    </source>
</evidence>
<protein>
    <recommendedName>
        <fullName evidence="2">Chalcone isomerase domain-containing protein</fullName>
    </recommendedName>
</protein>
<feature type="chain" id="PRO_5032336052" description="Chalcone isomerase domain-containing protein" evidence="1">
    <location>
        <begin position="20"/>
        <end position="188"/>
    </location>
</feature>
<sequence length="188" mass="20457">MRIVLMTCCILMLALPAKALEIAGVAVPEAITGDDGTTMVLNGAGVRSKFVFDIYIAQLYLEKAAAETKDVIAADGRKRMVMHFLYDKVEKAQLVEAWNDGFNNNTPADELPALQQRIDQFNAMFTDAKKGDVIVLDYIPNQGTKVTVAGAEKGVIPGKDFNDAMLLIWLGDKPVTKNLRAKLLAAGK</sequence>
<accession>A0A840UXE8</accession>
<gene>
    <name evidence="3" type="ORF">HNQ81_001855</name>
</gene>
<feature type="domain" description="Chalcone isomerase" evidence="2">
    <location>
        <begin position="19"/>
        <end position="184"/>
    </location>
</feature>
<dbReference type="Pfam" id="PF16036">
    <property type="entry name" value="Chalcone_3"/>
    <property type="match status" value="1"/>
</dbReference>
<dbReference type="InterPro" id="IPR016087">
    <property type="entry name" value="Chalcone_isomerase"/>
</dbReference>
<dbReference type="Gene3D" id="3.50.70.10">
    <property type="match status" value="1"/>
</dbReference>
<dbReference type="GO" id="GO:0016872">
    <property type="term" value="F:intramolecular lyase activity"/>
    <property type="evidence" value="ECO:0007669"/>
    <property type="project" value="InterPro"/>
</dbReference>
<keyword evidence="1" id="KW-0732">Signal</keyword>
<dbReference type="InterPro" id="IPR016088">
    <property type="entry name" value="Chalcone_isomerase_3-sand"/>
</dbReference>
<dbReference type="PANTHER" id="PTHR47698:SF2">
    <property type="entry name" value="FATTY-ACID-BINDING PROTEIN 3, CHLOROPLASTIC"/>
    <property type="match status" value="1"/>
</dbReference>
<organism evidence="3 4">
    <name type="scientific">Desulfoprunum benzoelyticum</name>
    <dbReference type="NCBI Taxonomy" id="1506996"/>
    <lineage>
        <taxon>Bacteria</taxon>
        <taxon>Pseudomonadati</taxon>
        <taxon>Thermodesulfobacteriota</taxon>
        <taxon>Desulfobulbia</taxon>
        <taxon>Desulfobulbales</taxon>
        <taxon>Desulfobulbaceae</taxon>
        <taxon>Desulfoprunum</taxon>
    </lineage>
</organism>
<dbReference type="AlphaFoldDB" id="A0A840UXE8"/>
<name>A0A840UXE8_9BACT</name>
<dbReference type="Proteomes" id="UP000539642">
    <property type="component" value="Unassembled WGS sequence"/>
</dbReference>